<keyword evidence="1" id="KW-1133">Transmembrane helix</keyword>
<evidence type="ECO:0000313" key="4">
    <source>
        <dbReference type="Proteomes" id="UP000286186"/>
    </source>
</evidence>
<feature type="transmembrane region" description="Helical" evidence="1">
    <location>
        <begin position="42"/>
        <end position="61"/>
    </location>
</feature>
<feature type="domain" description="Peptidase M56" evidence="2">
    <location>
        <begin position="9"/>
        <end position="319"/>
    </location>
</feature>
<sequence length="566" mass="66117">MTDYIIEALIRTSIIITILSIVILIISKFVTKYIGYRWRKIAWLIMLVCAIIPWGINPISLSEKTTQLYSQEERKINDVENYSQSKKNIEDNKQKEHNQVVFETKAIKEKSDAIFLKMPVMERIRDTVFENSMFFVIFWFLGMYISLNIIILKEKRLKKLLFDTSFKIEDGNTFNLIESIKQEIGYQRKLDVFYCTEICSPIIYGIISPKLYFPVDMDFNDSKINNIIRHEMIHLKSKDILYKKIMNCVMILYWFNPFIYIVKNKALEDIEYVCDSRVVNGLEKKQIGIYCRTILDTVPVKGNYMISFNNSKMKIKKRIDNCFLENEKVSDKKLYALLGGGMIVVTLAVCIITGAFVHKNTKNNKMSNRFAEIVETTQNEQDTEHDETTAVALKLSQRALHYDTGVSISKEKSEALKKMWLDDLNESSRKIVKDKIFNVHSYIECELVENFKGDCSKDSKVWNNIDDNPKDNVISGYTIPDMISDLERVSTIINKESFSERINHIVGELQQLKKTHDIELFYKIHQETHDLSYWAINYPLEDLKIAPADWHGIYVYFGTLDDVDLK</sequence>
<protein>
    <recommendedName>
        <fullName evidence="2">Peptidase M56 domain-containing protein</fullName>
    </recommendedName>
</protein>
<accession>A0A414R9Q8</accession>
<evidence type="ECO:0000313" key="3">
    <source>
        <dbReference type="EMBL" id="RHF89781.1"/>
    </source>
</evidence>
<dbReference type="PANTHER" id="PTHR34978:SF3">
    <property type="entry name" value="SLR0241 PROTEIN"/>
    <property type="match status" value="1"/>
</dbReference>
<evidence type="ECO:0000259" key="2">
    <source>
        <dbReference type="Pfam" id="PF05569"/>
    </source>
</evidence>
<reference evidence="3 4" key="1">
    <citation type="submission" date="2018-08" db="EMBL/GenBank/DDBJ databases">
        <title>A genome reference for cultivated species of the human gut microbiota.</title>
        <authorList>
            <person name="Zou Y."/>
            <person name="Xue W."/>
            <person name="Luo G."/>
        </authorList>
    </citation>
    <scope>NUCLEOTIDE SEQUENCE [LARGE SCALE GENOMIC DNA]</scope>
    <source>
        <strain evidence="3 4">AM23-22</strain>
    </source>
</reference>
<dbReference type="AlphaFoldDB" id="A0A414R9Q8"/>
<feature type="transmembrane region" description="Helical" evidence="1">
    <location>
        <begin position="12"/>
        <end position="30"/>
    </location>
</feature>
<evidence type="ECO:0000256" key="1">
    <source>
        <dbReference type="SAM" id="Phobius"/>
    </source>
</evidence>
<keyword evidence="1" id="KW-0472">Membrane</keyword>
<dbReference type="CDD" id="cd07341">
    <property type="entry name" value="M56_BlaR1_MecR1_like"/>
    <property type="match status" value="1"/>
</dbReference>
<feature type="transmembrane region" description="Helical" evidence="1">
    <location>
        <begin position="334"/>
        <end position="357"/>
    </location>
</feature>
<dbReference type="Proteomes" id="UP000286186">
    <property type="component" value="Unassembled WGS sequence"/>
</dbReference>
<organism evidence="3 4">
    <name type="scientific">Eubacterium ventriosum</name>
    <dbReference type="NCBI Taxonomy" id="39496"/>
    <lineage>
        <taxon>Bacteria</taxon>
        <taxon>Bacillati</taxon>
        <taxon>Bacillota</taxon>
        <taxon>Clostridia</taxon>
        <taxon>Eubacteriales</taxon>
        <taxon>Eubacteriaceae</taxon>
        <taxon>Eubacterium</taxon>
    </lineage>
</organism>
<keyword evidence="1" id="KW-0812">Transmembrane</keyword>
<dbReference type="Pfam" id="PF05569">
    <property type="entry name" value="Peptidase_M56"/>
    <property type="match status" value="1"/>
</dbReference>
<name>A0A414R9Q8_9FIRM</name>
<feature type="transmembrane region" description="Helical" evidence="1">
    <location>
        <begin position="245"/>
        <end position="262"/>
    </location>
</feature>
<gene>
    <name evidence="3" type="ORF">DW652_04750</name>
</gene>
<comment type="caution">
    <text evidence="3">The sequence shown here is derived from an EMBL/GenBank/DDBJ whole genome shotgun (WGS) entry which is preliminary data.</text>
</comment>
<dbReference type="EMBL" id="QRHR01000003">
    <property type="protein sequence ID" value="RHF89781.1"/>
    <property type="molecule type" value="Genomic_DNA"/>
</dbReference>
<proteinExistence type="predicted"/>
<dbReference type="PANTHER" id="PTHR34978">
    <property type="entry name" value="POSSIBLE SENSOR-TRANSDUCER PROTEIN BLAR"/>
    <property type="match status" value="1"/>
</dbReference>
<dbReference type="RefSeq" id="WP_118000621.1">
    <property type="nucleotide sequence ID" value="NZ_CATWJF010000012.1"/>
</dbReference>
<dbReference type="InterPro" id="IPR008756">
    <property type="entry name" value="Peptidase_M56"/>
</dbReference>
<dbReference type="InterPro" id="IPR052173">
    <property type="entry name" value="Beta-lactam_resp_regulator"/>
</dbReference>
<feature type="transmembrane region" description="Helical" evidence="1">
    <location>
        <begin position="133"/>
        <end position="152"/>
    </location>
</feature>